<dbReference type="CDD" id="cd01890">
    <property type="entry name" value="LepA"/>
    <property type="match status" value="1"/>
</dbReference>
<dbReference type="GO" id="GO:0005886">
    <property type="term" value="C:plasma membrane"/>
    <property type="evidence" value="ECO:0007669"/>
    <property type="project" value="UniProtKB-SubCell"/>
</dbReference>
<dbReference type="CDD" id="cd16260">
    <property type="entry name" value="EF4_III"/>
    <property type="match status" value="1"/>
</dbReference>
<dbReference type="GO" id="GO:0003924">
    <property type="term" value="F:GTPase activity"/>
    <property type="evidence" value="ECO:0007669"/>
    <property type="project" value="UniProtKB-UniRule"/>
</dbReference>
<evidence type="ECO:0000256" key="5">
    <source>
        <dbReference type="ARBA" id="ARBA00022917"/>
    </source>
</evidence>
<dbReference type="Pfam" id="PF00679">
    <property type="entry name" value="EFG_C"/>
    <property type="match status" value="1"/>
</dbReference>
<evidence type="ECO:0000256" key="12">
    <source>
        <dbReference type="HAMAP-Rule" id="MF_00071"/>
    </source>
</evidence>
<dbReference type="CDD" id="cd03699">
    <property type="entry name" value="EF4_II"/>
    <property type="match status" value="1"/>
</dbReference>
<dbReference type="InterPro" id="IPR000640">
    <property type="entry name" value="EFG_V-like"/>
</dbReference>
<evidence type="ECO:0000256" key="4">
    <source>
        <dbReference type="ARBA" id="ARBA00022801"/>
    </source>
</evidence>
<dbReference type="AlphaFoldDB" id="A0A7T0C009"/>
<evidence type="ECO:0000313" key="15">
    <source>
        <dbReference type="Proteomes" id="UP000594464"/>
    </source>
</evidence>
<dbReference type="InterPro" id="IPR013842">
    <property type="entry name" value="LepA_CTD"/>
</dbReference>
<evidence type="ECO:0000256" key="10">
    <source>
        <dbReference type="ARBA" id="ARBA00061052"/>
    </source>
</evidence>
<dbReference type="PRINTS" id="PR00315">
    <property type="entry name" value="ELONGATNFCT"/>
</dbReference>
<reference evidence="15" key="1">
    <citation type="submission" date="2020-02" db="EMBL/GenBank/DDBJ databases">
        <title>Genomic and physiological characterization of two novel Nitrospinaceae genera.</title>
        <authorList>
            <person name="Mueller A.J."/>
            <person name="Jung M.-Y."/>
            <person name="Strachan C.R."/>
            <person name="Herbold C.W."/>
            <person name="Kirkegaard R.H."/>
            <person name="Daims H."/>
        </authorList>
    </citation>
    <scope>NUCLEOTIDE SEQUENCE [LARGE SCALE GENOMIC DNA]</scope>
</reference>
<feature type="binding site" evidence="12">
    <location>
        <begin position="16"/>
        <end position="21"/>
    </location>
    <ligand>
        <name>GTP</name>
        <dbReference type="ChEBI" id="CHEBI:37565"/>
    </ligand>
</feature>
<feature type="domain" description="Tr-type G" evidence="13">
    <location>
        <begin position="4"/>
        <end position="186"/>
    </location>
</feature>
<dbReference type="PANTHER" id="PTHR43512:SF4">
    <property type="entry name" value="TRANSLATION FACTOR GUF1 HOMOLOG, CHLOROPLASTIC"/>
    <property type="match status" value="1"/>
</dbReference>
<name>A0A7T0C009_9BACT</name>
<keyword evidence="14" id="KW-0251">Elongation factor</keyword>
<dbReference type="GO" id="GO:0005525">
    <property type="term" value="F:GTP binding"/>
    <property type="evidence" value="ECO:0007669"/>
    <property type="project" value="UniProtKB-UniRule"/>
</dbReference>
<dbReference type="GO" id="GO:0045727">
    <property type="term" value="P:positive regulation of translation"/>
    <property type="evidence" value="ECO:0007669"/>
    <property type="project" value="UniProtKB-UniRule"/>
</dbReference>
<dbReference type="InterPro" id="IPR004161">
    <property type="entry name" value="EFTu-like_2"/>
</dbReference>
<dbReference type="PANTHER" id="PTHR43512">
    <property type="entry name" value="TRANSLATION FACTOR GUF1-RELATED"/>
    <property type="match status" value="1"/>
</dbReference>
<evidence type="ECO:0000256" key="1">
    <source>
        <dbReference type="ARBA" id="ARBA00005454"/>
    </source>
</evidence>
<dbReference type="Gene3D" id="3.40.50.300">
    <property type="entry name" value="P-loop containing nucleotide triphosphate hydrolases"/>
    <property type="match status" value="1"/>
</dbReference>
<dbReference type="Pfam" id="PF00009">
    <property type="entry name" value="GTP_EFTU"/>
    <property type="match status" value="1"/>
</dbReference>
<dbReference type="InterPro" id="IPR035647">
    <property type="entry name" value="EFG_III/V"/>
</dbReference>
<evidence type="ECO:0000313" key="14">
    <source>
        <dbReference type="EMBL" id="QPJ64046.1"/>
    </source>
</evidence>
<gene>
    <name evidence="12 14" type="primary">lepA</name>
    <name evidence="14" type="ORF">G3M78_00950</name>
</gene>
<feature type="binding site" evidence="12">
    <location>
        <begin position="133"/>
        <end position="136"/>
    </location>
    <ligand>
        <name>GTP</name>
        <dbReference type="ChEBI" id="CHEBI:37565"/>
    </ligand>
</feature>
<dbReference type="Gene3D" id="3.30.70.240">
    <property type="match status" value="1"/>
</dbReference>
<dbReference type="InterPro" id="IPR027417">
    <property type="entry name" value="P-loop_NTPase"/>
</dbReference>
<dbReference type="SUPFAM" id="SSF54980">
    <property type="entry name" value="EF-G C-terminal domain-like"/>
    <property type="match status" value="2"/>
</dbReference>
<dbReference type="EC" id="3.6.5.n1" evidence="11 12"/>
<dbReference type="KEGG" id="nva:G3M78_00950"/>
<dbReference type="FunFam" id="3.30.70.870:FF:000004">
    <property type="entry name" value="Translation factor GUF1, mitochondrial"/>
    <property type="match status" value="1"/>
</dbReference>
<dbReference type="CDD" id="cd03709">
    <property type="entry name" value="lepA_C"/>
    <property type="match status" value="1"/>
</dbReference>
<dbReference type="GO" id="GO:0003746">
    <property type="term" value="F:translation elongation factor activity"/>
    <property type="evidence" value="ECO:0007669"/>
    <property type="project" value="UniProtKB-UniRule"/>
</dbReference>
<dbReference type="InterPro" id="IPR005225">
    <property type="entry name" value="Small_GTP-bd"/>
</dbReference>
<keyword evidence="6 12" id="KW-0342">GTP-binding</keyword>
<dbReference type="InterPro" id="IPR038363">
    <property type="entry name" value="LepA_C_sf"/>
</dbReference>
<dbReference type="Gene3D" id="3.30.70.2570">
    <property type="entry name" value="Elongation factor 4, C-terminal domain"/>
    <property type="match status" value="1"/>
</dbReference>
<dbReference type="SUPFAM" id="SSF52540">
    <property type="entry name" value="P-loop containing nucleoside triphosphate hydrolases"/>
    <property type="match status" value="1"/>
</dbReference>
<dbReference type="InterPro" id="IPR006297">
    <property type="entry name" value="EF-4"/>
</dbReference>
<evidence type="ECO:0000256" key="2">
    <source>
        <dbReference type="ARBA" id="ARBA00022475"/>
    </source>
</evidence>
<proteinExistence type="inferred from homology"/>
<dbReference type="Pfam" id="PF06421">
    <property type="entry name" value="LepA_C"/>
    <property type="match status" value="1"/>
</dbReference>
<dbReference type="FunFam" id="2.40.30.10:FF:000015">
    <property type="entry name" value="Translation factor GUF1, mitochondrial"/>
    <property type="match status" value="1"/>
</dbReference>
<sequence>MDQKNIRNFSIIAHIDHGKSTLADKLIISTGALQMREMKNQVLDNMDLERERGITIKAQTVRLLYKRPDGQEFIFNMIDTPGHVDFTYEVSRSLAACEGALLIIDATQGIQAQTIANLNLAMKNNLEIIPVINKIDLPSANPEAVMEQLEDVLQIESAGAVLTSAKEGIGIDELLDAVSKKIPAPQGNPDERLKALLFDAWYDSYRGVVTLVKVVDGTLRVGDKILMMAAGKSCEVEELGVFTPASVKKEELRAGEVGYVVAGVKELDQIAIGDTVTHLKSPAAKPLPGYKEVNPMVFSGLYPISGEQYEMLRDSLKKLKLNDASFTYEAETSTALGFGFRCGFLGLLHMEIIRERLEREYNVELLTTAPTVVYKIITTDGQVELIDNPAKLREFSSIEHLEEPFVKGTIVAPEEYIGAIMTLVRDRRGMQTKMEYLNTQTVLLEYDLPFNEIVLDFYDRLKSSTRGYASFDYEFLDFRPSNLVKLDILLNGELVDALSLIVHKDKSYFQGRDLAKKLKEQIPRQMFEVIIQATIGSKVVARETVKALRKNVLAKCYGGDITRKRKLLEKQKAGKKKMKQIGSVEIPQEAFLAVLRTDGK</sequence>
<comment type="similarity">
    <text evidence="10">Belongs to the GTP-binding elongation factor family. LepA subfamily.</text>
</comment>
<dbReference type="Pfam" id="PF03144">
    <property type="entry name" value="GTP_EFTU_D2"/>
    <property type="match status" value="1"/>
</dbReference>
<dbReference type="FunFam" id="3.40.50.300:FF:000078">
    <property type="entry name" value="Elongation factor 4"/>
    <property type="match status" value="1"/>
</dbReference>
<comment type="similarity">
    <text evidence="1 12">Belongs to the TRAFAC class translation factor GTPase superfamily. Classic translation factor GTPase family. LepA subfamily.</text>
</comment>
<evidence type="ECO:0000256" key="8">
    <source>
        <dbReference type="ARBA" id="ARBA00050293"/>
    </source>
</evidence>
<keyword evidence="2 12" id="KW-1003">Cell membrane</keyword>
<evidence type="ECO:0000256" key="9">
    <source>
        <dbReference type="ARBA" id="ARBA00057626"/>
    </source>
</evidence>
<dbReference type="NCBIfam" id="TIGR01393">
    <property type="entry name" value="lepA"/>
    <property type="match status" value="1"/>
</dbReference>
<keyword evidence="5 12" id="KW-0648">Protein biosynthesis</keyword>
<dbReference type="SUPFAM" id="SSF50447">
    <property type="entry name" value="Translation proteins"/>
    <property type="match status" value="1"/>
</dbReference>
<dbReference type="PROSITE" id="PS00301">
    <property type="entry name" value="G_TR_1"/>
    <property type="match status" value="1"/>
</dbReference>
<evidence type="ECO:0000259" key="13">
    <source>
        <dbReference type="PROSITE" id="PS51722"/>
    </source>
</evidence>
<dbReference type="FunFam" id="3.30.70.240:FF:000007">
    <property type="entry name" value="Translation factor GUF1, mitochondrial"/>
    <property type="match status" value="1"/>
</dbReference>
<keyword evidence="3 12" id="KW-0547">Nucleotide-binding</keyword>
<protein>
    <recommendedName>
        <fullName evidence="11 12">Elongation factor 4</fullName>
        <shortName evidence="12">EF-4</shortName>
        <ecNumber evidence="11 12">3.6.5.n1</ecNumber>
    </recommendedName>
    <alternativeName>
        <fullName evidence="12">Ribosomal back-translocase LepA</fullName>
    </alternativeName>
</protein>
<dbReference type="HAMAP" id="MF_00071">
    <property type="entry name" value="LepA"/>
    <property type="match status" value="1"/>
</dbReference>
<keyword evidence="4 12" id="KW-0378">Hydrolase</keyword>
<organism evidence="14 15">
    <name type="scientific">Candidatus Nitrohelix vancouverensis</name>
    <dbReference type="NCBI Taxonomy" id="2705534"/>
    <lineage>
        <taxon>Bacteria</taxon>
        <taxon>Pseudomonadati</taxon>
        <taxon>Nitrospinota/Tectimicrobiota group</taxon>
        <taxon>Nitrospinota</taxon>
        <taxon>Nitrospinia</taxon>
        <taxon>Nitrospinales</taxon>
        <taxon>Nitrospinaceae</taxon>
        <taxon>Candidatus Nitrohelix</taxon>
    </lineage>
</organism>
<dbReference type="NCBIfam" id="TIGR00231">
    <property type="entry name" value="small_GTP"/>
    <property type="match status" value="1"/>
</dbReference>
<dbReference type="Gene3D" id="2.40.30.10">
    <property type="entry name" value="Translation factors"/>
    <property type="match status" value="1"/>
</dbReference>
<dbReference type="SMART" id="SM00838">
    <property type="entry name" value="EFG_C"/>
    <property type="match status" value="1"/>
</dbReference>
<comment type="function">
    <text evidence="9 12">Required for accurate and efficient protein synthesis under certain stress conditions. May act as a fidelity factor of the translation reaction, by catalyzing a one-codon backward translocation of tRNAs on improperly translocated ribosomes. Back-translocation proceeds from a post-translocation (POST) complex to a pre-translocation (PRE) complex, thus giving elongation factor G a second chance to translocate the tRNAs correctly. Binds to ribosomes in a GTP-dependent manner.</text>
</comment>
<dbReference type="Proteomes" id="UP000594464">
    <property type="component" value="Chromosome"/>
</dbReference>
<evidence type="ECO:0000256" key="11">
    <source>
        <dbReference type="ARBA" id="ARBA00066744"/>
    </source>
</evidence>
<dbReference type="EMBL" id="CP048620">
    <property type="protein sequence ID" value="QPJ64046.1"/>
    <property type="molecule type" value="Genomic_DNA"/>
</dbReference>
<dbReference type="InterPro" id="IPR000795">
    <property type="entry name" value="T_Tr_GTP-bd_dom"/>
</dbReference>
<accession>A0A7T0C009</accession>
<comment type="subcellular location">
    <subcellularLocation>
        <location evidence="12">Cell membrane</location>
        <topology evidence="12">Peripheral membrane protein</topology>
        <orientation evidence="12">Cytoplasmic side</orientation>
    </subcellularLocation>
</comment>
<keyword evidence="7 12" id="KW-0472">Membrane</keyword>
<evidence type="ECO:0000256" key="7">
    <source>
        <dbReference type="ARBA" id="ARBA00023136"/>
    </source>
</evidence>
<dbReference type="FunFam" id="3.30.70.2570:FF:000001">
    <property type="entry name" value="Translation factor GUF1, mitochondrial"/>
    <property type="match status" value="1"/>
</dbReference>
<evidence type="ECO:0000256" key="6">
    <source>
        <dbReference type="ARBA" id="ARBA00023134"/>
    </source>
</evidence>
<dbReference type="InterPro" id="IPR009000">
    <property type="entry name" value="Transl_B-barrel_sf"/>
</dbReference>
<evidence type="ECO:0000256" key="3">
    <source>
        <dbReference type="ARBA" id="ARBA00022741"/>
    </source>
</evidence>
<dbReference type="PROSITE" id="PS51722">
    <property type="entry name" value="G_TR_2"/>
    <property type="match status" value="1"/>
</dbReference>
<dbReference type="InterPro" id="IPR031157">
    <property type="entry name" value="G_TR_CS"/>
</dbReference>
<dbReference type="Gene3D" id="3.30.70.870">
    <property type="entry name" value="Elongation Factor G (Translational Gtpase), domain 3"/>
    <property type="match status" value="1"/>
</dbReference>
<comment type="catalytic activity">
    <reaction evidence="8 12">
        <text>GTP + H2O = GDP + phosphate + H(+)</text>
        <dbReference type="Rhea" id="RHEA:19669"/>
        <dbReference type="ChEBI" id="CHEBI:15377"/>
        <dbReference type="ChEBI" id="CHEBI:15378"/>
        <dbReference type="ChEBI" id="CHEBI:37565"/>
        <dbReference type="ChEBI" id="CHEBI:43474"/>
        <dbReference type="ChEBI" id="CHEBI:58189"/>
        <dbReference type="EC" id="3.6.5.n1"/>
    </reaction>
</comment>
<dbReference type="InterPro" id="IPR035654">
    <property type="entry name" value="LepA_IV"/>
</dbReference>
<dbReference type="GO" id="GO:0043022">
    <property type="term" value="F:ribosome binding"/>
    <property type="evidence" value="ECO:0007669"/>
    <property type="project" value="UniProtKB-UniRule"/>
</dbReference>